<gene>
    <name evidence="5" type="ORF">FB566_1960</name>
</gene>
<name>A0A543AV50_9ACTN</name>
<dbReference type="RefSeq" id="WP_246100033.1">
    <property type="nucleotide sequence ID" value="NZ_JBHTGS010000001.1"/>
</dbReference>
<dbReference type="GO" id="GO:0022857">
    <property type="term" value="F:transmembrane transporter activity"/>
    <property type="evidence" value="ECO:0007669"/>
    <property type="project" value="TreeGrafter"/>
</dbReference>
<dbReference type="InterPro" id="IPR003593">
    <property type="entry name" value="AAA+_ATPase"/>
</dbReference>
<feature type="domain" description="ABC transporter" evidence="4">
    <location>
        <begin position="19"/>
        <end position="240"/>
    </location>
</feature>
<protein>
    <submittedName>
        <fullName evidence="5">Putative ABC transport system ATP-binding protein/lipoprotein-releasing system ATP-binding protein</fullName>
    </submittedName>
</protein>
<dbReference type="Pfam" id="PF00005">
    <property type="entry name" value="ABC_tran"/>
    <property type="match status" value="1"/>
</dbReference>
<dbReference type="PROSITE" id="PS50893">
    <property type="entry name" value="ABC_TRANSPORTER_2"/>
    <property type="match status" value="1"/>
</dbReference>
<dbReference type="SMART" id="SM00382">
    <property type="entry name" value="AAA"/>
    <property type="match status" value="1"/>
</dbReference>
<proteinExistence type="predicted"/>
<dbReference type="AlphaFoldDB" id="A0A543AV50"/>
<organism evidence="5 6">
    <name type="scientific">Stackebrandtia endophytica</name>
    <dbReference type="NCBI Taxonomy" id="1496996"/>
    <lineage>
        <taxon>Bacteria</taxon>
        <taxon>Bacillati</taxon>
        <taxon>Actinomycetota</taxon>
        <taxon>Actinomycetes</taxon>
        <taxon>Glycomycetales</taxon>
        <taxon>Glycomycetaceae</taxon>
        <taxon>Stackebrandtia</taxon>
    </lineage>
</organism>
<dbReference type="GO" id="GO:0005524">
    <property type="term" value="F:ATP binding"/>
    <property type="evidence" value="ECO:0007669"/>
    <property type="project" value="UniProtKB-KW"/>
</dbReference>
<keyword evidence="3 5" id="KW-0067">ATP-binding</keyword>
<evidence type="ECO:0000256" key="2">
    <source>
        <dbReference type="ARBA" id="ARBA00022741"/>
    </source>
</evidence>
<dbReference type="Proteomes" id="UP000317043">
    <property type="component" value="Unassembled WGS sequence"/>
</dbReference>
<comment type="caution">
    <text evidence="5">The sequence shown here is derived from an EMBL/GenBank/DDBJ whole genome shotgun (WGS) entry which is preliminary data.</text>
</comment>
<dbReference type="InterPro" id="IPR003439">
    <property type="entry name" value="ABC_transporter-like_ATP-bd"/>
</dbReference>
<dbReference type="GO" id="GO:0016887">
    <property type="term" value="F:ATP hydrolysis activity"/>
    <property type="evidence" value="ECO:0007669"/>
    <property type="project" value="InterPro"/>
</dbReference>
<evidence type="ECO:0000256" key="1">
    <source>
        <dbReference type="ARBA" id="ARBA00022448"/>
    </source>
</evidence>
<dbReference type="SUPFAM" id="SSF52540">
    <property type="entry name" value="P-loop containing nucleoside triphosphate hydrolases"/>
    <property type="match status" value="1"/>
</dbReference>
<dbReference type="CDD" id="cd03255">
    <property type="entry name" value="ABC_MJ0796_LolCDE_FtsE"/>
    <property type="match status" value="1"/>
</dbReference>
<dbReference type="Gene3D" id="3.40.50.300">
    <property type="entry name" value="P-loop containing nucleotide triphosphate hydrolases"/>
    <property type="match status" value="1"/>
</dbReference>
<dbReference type="InterPro" id="IPR027417">
    <property type="entry name" value="P-loop_NTPase"/>
</dbReference>
<evidence type="ECO:0000313" key="6">
    <source>
        <dbReference type="Proteomes" id="UP000317043"/>
    </source>
</evidence>
<dbReference type="InterPro" id="IPR015854">
    <property type="entry name" value="ABC_transpr_LolD-like"/>
</dbReference>
<dbReference type="InParanoid" id="A0A543AV50"/>
<evidence type="ECO:0000259" key="4">
    <source>
        <dbReference type="PROSITE" id="PS50893"/>
    </source>
</evidence>
<sequence length="240" mass="25836">MTALTINDLEYTVLQSTVLQNTVLHNTVAQRRLFNGLDLSVENGQSVAILGPSGSGKSTLLSCVLGLVRPQAGSIRVAGHEITALKGRELARLRSEAIGMVFQFGELLPELTPLENVELAGMLGRSRDDDLRKRASTLLSDLGVRLDGPTENLSGGERQRTAVCRALINSPSLLLADEPTGALDAKARAKVARLLFAMPKKHHCGLLVATHDLQVAQFADEIFQIADGVLEPVTSPERDR</sequence>
<dbReference type="PANTHER" id="PTHR24220:SF659">
    <property type="entry name" value="TRANSPORTER, PUTATIVE-RELATED"/>
    <property type="match status" value="1"/>
</dbReference>
<evidence type="ECO:0000256" key="3">
    <source>
        <dbReference type="ARBA" id="ARBA00022840"/>
    </source>
</evidence>
<dbReference type="EMBL" id="VFOW01000001">
    <property type="protein sequence ID" value="TQL76431.1"/>
    <property type="molecule type" value="Genomic_DNA"/>
</dbReference>
<accession>A0A543AV50</accession>
<evidence type="ECO:0000313" key="5">
    <source>
        <dbReference type="EMBL" id="TQL76431.1"/>
    </source>
</evidence>
<keyword evidence="2" id="KW-0547">Nucleotide-binding</keyword>
<dbReference type="GO" id="GO:0005886">
    <property type="term" value="C:plasma membrane"/>
    <property type="evidence" value="ECO:0007669"/>
    <property type="project" value="TreeGrafter"/>
</dbReference>
<keyword evidence="5" id="KW-0449">Lipoprotein</keyword>
<reference evidence="5 6" key="1">
    <citation type="submission" date="2019-06" db="EMBL/GenBank/DDBJ databases">
        <title>Sequencing the genomes of 1000 actinobacteria strains.</title>
        <authorList>
            <person name="Klenk H.-P."/>
        </authorList>
    </citation>
    <scope>NUCLEOTIDE SEQUENCE [LARGE SCALE GENOMIC DNA]</scope>
    <source>
        <strain evidence="5 6">DSM 45928</strain>
    </source>
</reference>
<keyword evidence="6" id="KW-1185">Reference proteome</keyword>
<dbReference type="InterPro" id="IPR017911">
    <property type="entry name" value="MacB-like_ATP-bd"/>
</dbReference>
<keyword evidence="1" id="KW-0813">Transport</keyword>
<dbReference type="PANTHER" id="PTHR24220">
    <property type="entry name" value="IMPORT ATP-BINDING PROTEIN"/>
    <property type="match status" value="1"/>
</dbReference>